<dbReference type="InterPro" id="IPR012338">
    <property type="entry name" value="Beta-lactam/transpept-like"/>
</dbReference>
<dbReference type="AlphaFoldDB" id="A0A1X3CN33"/>
<dbReference type="InterPro" id="IPR001967">
    <property type="entry name" value="Peptidase_S11_N"/>
</dbReference>
<keyword evidence="14" id="KW-0645">Protease</keyword>
<gene>
    <name evidence="14" type="primary">pbpG</name>
    <name evidence="12" type="ORF">BWD10_11115</name>
    <name evidence="14" type="ORF">NCTC12229_02028</name>
    <name evidence="13" type="ORF">SAMEA4504057_00925</name>
</gene>
<dbReference type="GO" id="GO:0009252">
    <property type="term" value="P:peptidoglycan biosynthetic process"/>
    <property type="evidence" value="ECO:0007669"/>
    <property type="project" value="UniProtKB-KW"/>
</dbReference>
<dbReference type="Proteomes" id="UP000215033">
    <property type="component" value="Chromosome 1"/>
</dbReference>
<dbReference type="EMBL" id="UGRS01000002">
    <property type="protein sequence ID" value="SUA44530.1"/>
    <property type="molecule type" value="Genomic_DNA"/>
</dbReference>
<dbReference type="EC" id="3.4.21.-" evidence="14"/>
<reference evidence="12 15" key="1">
    <citation type="submission" date="2017-01" db="EMBL/GenBank/DDBJ databases">
        <authorList>
            <person name="Wolfgang W.J."/>
            <person name="Cole J."/>
            <person name="Wroblewski D."/>
            <person name="Mcginnis J."/>
            <person name="Musser K.A."/>
        </authorList>
    </citation>
    <scope>NUCLEOTIDE SEQUENCE [LARGE SCALE GENOMIC DNA]</scope>
    <source>
        <strain evidence="12 15">DSM 21643</strain>
    </source>
</reference>
<evidence type="ECO:0000313" key="17">
    <source>
        <dbReference type="Proteomes" id="UP000254055"/>
    </source>
</evidence>
<reference evidence="14 17" key="3">
    <citation type="submission" date="2018-06" db="EMBL/GenBank/DDBJ databases">
        <authorList>
            <consortium name="Pathogen Informatics"/>
            <person name="Doyle S."/>
        </authorList>
    </citation>
    <scope>NUCLEOTIDE SEQUENCE [LARGE SCALE GENOMIC DNA]</scope>
    <source>
        <strain evidence="14 17">NCTC12229</strain>
    </source>
</reference>
<organism evidence="14 17">
    <name type="scientific">Neisseria zoodegmatis</name>
    <dbReference type="NCBI Taxonomy" id="326523"/>
    <lineage>
        <taxon>Bacteria</taxon>
        <taxon>Pseudomonadati</taxon>
        <taxon>Pseudomonadota</taxon>
        <taxon>Betaproteobacteria</taxon>
        <taxon>Neisseriales</taxon>
        <taxon>Neisseriaceae</taxon>
        <taxon>Neisseria</taxon>
    </lineage>
</organism>
<keyword evidence="4" id="KW-0133">Cell shape</keyword>
<feature type="active site" evidence="7">
    <location>
        <position position="158"/>
    </location>
</feature>
<evidence type="ECO:0000256" key="5">
    <source>
        <dbReference type="ARBA" id="ARBA00022984"/>
    </source>
</evidence>
<feature type="active site" description="Acyl-ester intermediate" evidence="7">
    <location>
        <position position="101"/>
    </location>
</feature>
<evidence type="ECO:0000256" key="2">
    <source>
        <dbReference type="ARBA" id="ARBA00022729"/>
    </source>
</evidence>
<evidence type="ECO:0000256" key="1">
    <source>
        <dbReference type="ARBA" id="ARBA00007164"/>
    </source>
</evidence>
<feature type="domain" description="Peptidase S11 D-alanyl-D-alanine carboxypeptidase A N-terminal" evidence="11">
    <location>
        <begin position="70"/>
        <end position="293"/>
    </location>
</feature>
<feature type="chain" id="PRO_5044568017" evidence="10">
    <location>
        <begin position="29"/>
        <end position="314"/>
    </location>
</feature>
<feature type="binding site" evidence="8">
    <location>
        <position position="263"/>
    </location>
    <ligand>
        <name>substrate</name>
    </ligand>
</feature>
<dbReference type="Proteomes" id="UP000254055">
    <property type="component" value="Unassembled WGS sequence"/>
</dbReference>
<protein>
    <submittedName>
        <fullName evidence="14">D-alanyl-D-alanine carboxypeptidase</fullName>
        <ecNumber evidence="14">3.4.21.-</ecNumber>
    </submittedName>
    <submittedName>
        <fullName evidence="12">D-alanyl-D-alanine endopeptidase</fullName>
    </submittedName>
</protein>
<dbReference type="GO" id="GO:0009002">
    <property type="term" value="F:serine-type D-Ala-D-Ala carboxypeptidase activity"/>
    <property type="evidence" value="ECO:0007669"/>
    <property type="project" value="InterPro"/>
</dbReference>
<dbReference type="Pfam" id="PF00768">
    <property type="entry name" value="Peptidase_S11"/>
    <property type="match status" value="1"/>
</dbReference>
<dbReference type="OrthoDB" id="5688590at2"/>
<evidence type="ECO:0000313" key="16">
    <source>
        <dbReference type="Proteomes" id="UP000215033"/>
    </source>
</evidence>
<dbReference type="EMBL" id="LT906434">
    <property type="protein sequence ID" value="SNU79425.1"/>
    <property type="molecule type" value="Genomic_DNA"/>
</dbReference>
<dbReference type="InterPro" id="IPR018044">
    <property type="entry name" value="Peptidase_S11"/>
</dbReference>
<proteinExistence type="inferred from homology"/>
<keyword evidence="5" id="KW-0573">Peptidoglycan synthesis</keyword>
<evidence type="ECO:0000256" key="4">
    <source>
        <dbReference type="ARBA" id="ARBA00022960"/>
    </source>
</evidence>
<keyword evidence="2 10" id="KW-0732">Signal</keyword>
<dbReference type="GO" id="GO:0071555">
    <property type="term" value="P:cell wall organization"/>
    <property type="evidence" value="ECO:0007669"/>
    <property type="project" value="UniProtKB-KW"/>
</dbReference>
<dbReference type="PANTHER" id="PTHR21581:SF26">
    <property type="entry name" value="D-ALANYL-D-ALANINE ENDOPEPTIDASE"/>
    <property type="match status" value="1"/>
</dbReference>
<dbReference type="GO" id="GO:0006508">
    <property type="term" value="P:proteolysis"/>
    <property type="evidence" value="ECO:0007669"/>
    <property type="project" value="InterPro"/>
</dbReference>
<evidence type="ECO:0000256" key="9">
    <source>
        <dbReference type="RuleBase" id="RU004016"/>
    </source>
</evidence>
<dbReference type="SUPFAM" id="SSF56601">
    <property type="entry name" value="beta-lactamase/transpeptidase-like"/>
    <property type="match status" value="1"/>
</dbReference>
<dbReference type="Gene3D" id="3.40.710.10">
    <property type="entry name" value="DD-peptidase/beta-lactamase superfamily"/>
    <property type="match status" value="1"/>
</dbReference>
<evidence type="ECO:0000259" key="11">
    <source>
        <dbReference type="Pfam" id="PF00768"/>
    </source>
</evidence>
<evidence type="ECO:0000313" key="12">
    <source>
        <dbReference type="EMBL" id="OSI09060.1"/>
    </source>
</evidence>
<evidence type="ECO:0000256" key="3">
    <source>
        <dbReference type="ARBA" id="ARBA00022801"/>
    </source>
</evidence>
<comment type="similarity">
    <text evidence="1 9">Belongs to the peptidase S11 family.</text>
</comment>
<dbReference type="PANTHER" id="PTHR21581">
    <property type="entry name" value="D-ALANYL-D-ALANINE CARBOXYPEPTIDASE"/>
    <property type="match status" value="1"/>
</dbReference>
<evidence type="ECO:0000256" key="8">
    <source>
        <dbReference type="PIRSR" id="PIRSR618044-2"/>
    </source>
</evidence>
<dbReference type="PRINTS" id="PR00725">
    <property type="entry name" value="DADACBPTASE1"/>
</dbReference>
<reference evidence="13 16" key="2">
    <citation type="submission" date="2017-06" db="EMBL/GenBank/DDBJ databases">
        <authorList>
            <consortium name="Pathogen Informatics"/>
        </authorList>
    </citation>
    <scope>NUCLEOTIDE SEQUENCE [LARGE SCALE GENOMIC DNA]</scope>
    <source>
        <strain evidence="13 16">NCTC12230</strain>
    </source>
</reference>
<accession>A0A1X3CN33</accession>
<dbReference type="GO" id="GO:0008360">
    <property type="term" value="P:regulation of cell shape"/>
    <property type="evidence" value="ECO:0007669"/>
    <property type="project" value="UniProtKB-KW"/>
</dbReference>
<keyword evidence="14" id="KW-0121">Carboxypeptidase</keyword>
<evidence type="ECO:0000313" key="13">
    <source>
        <dbReference type="EMBL" id="SNU79425.1"/>
    </source>
</evidence>
<evidence type="ECO:0000313" key="15">
    <source>
        <dbReference type="Proteomes" id="UP000193466"/>
    </source>
</evidence>
<dbReference type="EMBL" id="MTBM01000019">
    <property type="protein sequence ID" value="OSI09060.1"/>
    <property type="molecule type" value="Genomic_DNA"/>
</dbReference>
<keyword evidence="3 14" id="KW-0378">Hydrolase</keyword>
<sequence length="314" mass="34161">MPMMNISKKIAAACLSIGLAAFSLPAAADDLDVLGQFLEQNFPVESDPLGAFATMKIEDQLEAQAAYAGPLLSSQSALIVNNKTGEVLFQKNPNRVMPIASISKLMSAMVVLDANQNMNEPITITAAEIDRLKGTGSRLAVGTTLTRGELLHLSLMSSENRATHALGRSYPGGMSAFVDAMNRKAQSLGMGNTRFYEPTGLDFRNVSTANDLSKMVQAASKYPVIRRDSVSNYRAVYTHKGQQSYRNSNALVREGGWNIELQKTGYIREAGRSMVVKAKVQNQPVTIVLLNAPSSLSRVNDARKIESWMLQTRS</sequence>
<keyword evidence="15" id="KW-1185">Reference proteome</keyword>
<keyword evidence="6" id="KW-0961">Cell wall biogenesis/degradation</keyword>
<feature type="active site" description="Proton acceptor" evidence="7">
    <location>
        <position position="104"/>
    </location>
</feature>
<evidence type="ECO:0000313" key="14">
    <source>
        <dbReference type="EMBL" id="SUA44530.1"/>
    </source>
</evidence>
<feature type="signal peptide" evidence="10">
    <location>
        <begin position="1"/>
        <end position="28"/>
    </location>
</feature>
<dbReference type="Proteomes" id="UP000193466">
    <property type="component" value="Unassembled WGS sequence"/>
</dbReference>
<evidence type="ECO:0000256" key="10">
    <source>
        <dbReference type="SAM" id="SignalP"/>
    </source>
</evidence>
<name>A0A1X3CN33_9NEIS</name>
<evidence type="ECO:0000256" key="7">
    <source>
        <dbReference type="PIRSR" id="PIRSR618044-1"/>
    </source>
</evidence>
<evidence type="ECO:0000256" key="6">
    <source>
        <dbReference type="ARBA" id="ARBA00023316"/>
    </source>
</evidence>
<dbReference type="KEGG" id="nzo:SAMEA4504057_0925"/>